<gene>
    <name evidence="1" type="ORF">Abiwalacus_15880</name>
</gene>
<protein>
    <recommendedName>
        <fullName evidence="3">DUF4375 domain-containing protein</fullName>
    </recommendedName>
</protein>
<dbReference type="EMBL" id="AP025943">
    <property type="protein sequence ID" value="BDL44014.1"/>
    <property type="molecule type" value="Genomic_DNA"/>
</dbReference>
<dbReference type="Proteomes" id="UP001062263">
    <property type="component" value="Chromosome"/>
</dbReference>
<evidence type="ECO:0000313" key="1">
    <source>
        <dbReference type="EMBL" id="BDL44014.1"/>
    </source>
</evidence>
<dbReference type="RefSeq" id="WP_215435911.1">
    <property type="nucleotide sequence ID" value="NZ_AP025943.1"/>
</dbReference>
<reference evidence="1" key="1">
    <citation type="submission" date="2022-06" db="EMBL/GenBank/DDBJ databases">
        <title>Akkermansia biwalacus sp. nov., an anaerobic mucin-degrading bacterium isolated from human intestine.</title>
        <authorList>
            <person name="Kobayashi Y."/>
            <person name="Inoue S."/>
            <person name="Kawahara T."/>
            <person name="Kohda N."/>
        </authorList>
    </citation>
    <scope>NUCLEOTIDE SEQUENCE</scope>
    <source>
        <strain evidence="1">WON2089</strain>
    </source>
</reference>
<evidence type="ECO:0000313" key="2">
    <source>
        <dbReference type="Proteomes" id="UP001062263"/>
    </source>
</evidence>
<organism evidence="1 2">
    <name type="scientific">Akkermansia biwaensis</name>
    <dbReference type="NCBI Taxonomy" id="2946555"/>
    <lineage>
        <taxon>Bacteria</taxon>
        <taxon>Pseudomonadati</taxon>
        <taxon>Verrucomicrobiota</taxon>
        <taxon>Verrucomicrobiia</taxon>
        <taxon>Verrucomicrobiales</taxon>
        <taxon>Akkermansiaceae</taxon>
        <taxon>Akkermansia</taxon>
    </lineage>
</organism>
<proteinExistence type="predicted"/>
<accession>A0ABM7ZGU1</accession>
<name>A0ABM7ZGU1_9BACT</name>
<sequence>MDKDILSHQYFMNIMEEMYPALPLPSDEQFKICLHSLDGESFALPVIEFCEYAHAGKMNWIECSWENDLLPLEYDTTILPSYIFSTSFLKYYFPACLNLTVNYFLGEYHGEKMGNIDSFVQHALDSIRKHYDALNAKEKKLIWEISELIENNAWYDYKNECIELKKIMMGG</sequence>
<keyword evidence="2" id="KW-1185">Reference proteome</keyword>
<evidence type="ECO:0008006" key="3">
    <source>
        <dbReference type="Google" id="ProtNLM"/>
    </source>
</evidence>